<dbReference type="AlphaFoldDB" id="W1PQZ8"/>
<dbReference type="Proteomes" id="UP000017836">
    <property type="component" value="Unassembled WGS sequence"/>
</dbReference>
<feature type="compositionally biased region" description="Basic and acidic residues" evidence="1">
    <location>
        <begin position="37"/>
        <end position="46"/>
    </location>
</feature>
<organism evidence="2 3">
    <name type="scientific">Amborella trichopoda</name>
    <dbReference type="NCBI Taxonomy" id="13333"/>
    <lineage>
        <taxon>Eukaryota</taxon>
        <taxon>Viridiplantae</taxon>
        <taxon>Streptophyta</taxon>
        <taxon>Embryophyta</taxon>
        <taxon>Tracheophyta</taxon>
        <taxon>Spermatophyta</taxon>
        <taxon>Magnoliopsida</taxon>
        <taxon>Amborellales</taxon>
        <taxon>Amborellaceae</taxon>
        <taxon>Amborella</taxon>
    </lineage>
</organism>
<evidence type="ECO:0000313" key="3">
    <source>
        <dbReference type="Proteomes" id="UP000017836"/>
    </source>
</evidence>
<reference evidence="3" key="1">
    <citation type="journal article" date="2013" name="Science">
        <title>The Amborella genome and the evolution of flowering plants.</title>
        <authorList>
            <consortium name="Amborella Genome Project"/>
        </authorList>
    </citation>
    <scope>NUCLEOTIDE SEQUENCE [LARGE SCALE GENOMIC DNA]</scope>
</reference>
<evidence type="ECO:0000256" key="1">
    <source>
        <dbReference type="SAM" id="MobiDB-lite"/>
    </source>
</evidence>
<accession>W1PQZ8</accession>
<dbReference type="EMBL" id="KI392980">
    <property type="protein sequence ID" value="ERN09650.1"/>
    <property type="molecule type" value="Genomic_DNA"/>
</dbReference>
<feature type="compositionally biased region" description="Acidic residues" evidence="1">
    <location>
        <begin position="47"/>
        <end position="69"/>
    </location>
</feature>
<keyword evidence="3" id="KW-1185">Reference proteome</keyword>
<feature type="region of interest" description="Disordered" evidence="1">
    <location>
        <begin position="30"/>
        <end position="69"/>
    </location>
</feature>
<dbReference type="HOGENOM" id="CLU_167293_2_1_1"/>
<proteinExistence type="predicted"/>
<sequence length="69" mass="8106">MDLSDKWVSQRTVVLEQDFFSEAVADIDDNEDVAAPNERDMTKDMNTDDEYIEDEVEDQNGEEMENDWQ</sequence>
<dbReference type="Gramene" id="ERN09650">
    <property type="protein sequence ID" value="ERN09650"/>
    <property type="gene ID" value="AMTR_s00029p00200610"/>
</dbReference>
<gene>
    <name evidence="2" type="ORF">AMTR_s00029p00200610</name>
</gene>
<name>W1PQZ8_AMBTC</name>
<protein>
    <submittedName>
        <fullName evidence="2">Uncharacterized protein</fullName>
    </submittedName>
</protein>
<evidence type="ECO:0000313" key="2">
    <source>
        <dbReference type="EMBL" id="ERN09650.1"/>
    </source>
</evidence>